<name>A0A328BYW3_9PAST</name>
<organism evidence="2 3">
    <name type="scientific">Glaesserella australis</name>
    <dbReference type="NCBI Taxonomy" id="2094024"/>
    <lineage>
        <taxon>Bacteria</taxon>
        <taxon>Pseudomonadati</taxon>
        <taxon>Pseudomonadota</taxon>
        <taxon>Gammaproteobacteria</taxon>
        <taxon>Pasteurellales</taxon>
        <taxon>Pasteurellaceae</taxon>
        <taxon>Glaesserella</taxon>
    </lineage>
</organism>
<keyword evidence="3" id="KW-1185">Reference proteome</keyword>
<evidence type="ECO:0008006" key="4">
    <source>
        <dbReference type="Google" id="ProtNLM"/>
    </source>
</evidence>
<evidence type="ECO:0000313" key="2">
    <source>
        <dbReference type="EMBL" id="RAL18831.1"/>
    </source>
</evidence>
<dbReference type="EMBL" id="PTPX01000013">
    <property type="protein sequence ID" value="RAL18831.1"/>
    <property type="molecule type" value="Genomic_DNA"/>
</dbReference>
<feature type="transmembrane region" description="Helical" evidence="1">
    <location>
        <begin position="7"/>
        <end position="26"/>
    </location>
</feature>
<keyword evidence="1" id="KW-0472">Membrane</keyword>
<feature type="transmembrane region" description="Helical" evidence="1">
    <location>
        <begin position="130"/>
        <end position="148"/>
    </location>
</feature>
<keyword evidence="1" id="KW-1133">Transmembrane helix</keyword>
<dbReference type="AlphaFoldDB" id="A0A328BYW3"/>
<accession>A0A328BYW3</accession>
<reference evidence="3" key="1">
    <citation type="submission" date="2018-02" db="EMBL/GenBank/DDBJ databases">
        <title>Glaesserella australis sp. nov., isolated from the lungs of pigs.</title>
        <authorList>
            <person name="Turni C."/>
            <person name="Christensen H."/>
        </authorList>
    </citation>
    <scope>NUCLEOTIDE SEQUENCE [LARGE SCALE GENOMIC DNA]</scope>
    <source>
        <strain evidence="3">HS4635</strain>
    </source>
</reference>
<dbReference type="Proteomes" id="UP000248689">
    <property type="component" value="Unassembled WGS sequence"/>
</dbReference>
<evidence type="ECO:0000256" key="1">
    <source>
        <dbReference type="SAM" id="Phobius"/>
    </source>
</evidence>
<dbReference type="OrthoDB" id="8537043at2"/>
<keyword evidence="1" id="KW-0812">Transmembrane</keyword>
<gene>
    <name evidence="2" type="ORF">C5N92_06015</name>
</gene>
<proteinExistence type="predicted"/>
<evidence type="ECO:0000313" key="3">
    <source>
        <dbReference type="Proteomes" id="UP000248689"/>
    </source>
</evidence>
<comment type="caution">
    <text evidence="2">The sequence shown here is derived from an EMBL/GenBank/DDBJ whole genome shotgun (WGS) entry which is preliminary data.</text>
</comment>
<dbReference type="RefSeq" id="WP_111749955.1">
    <property type="nucleotide sequence ID" value="NZ_PTPX01000013.1"/>
</dbReference>
<feature type="transmembrane region" description="Helical" evidence="1">
    <location>
        <begin position="32"/>
        <end position="50"/>
    </location>
</feature>
<feature type="transmembrane region" description="Helical" evidence="1">
    <location>
        <begin position="154"/>
        <end position="176"/>
    </location>
</feature>
<sequence>MNSLRLITNVLLTGVSVAYPLIWLFAEQHERSILFVLPYLMALLWGIKALQAVGSQRFFAITMTLILATVGITRSIDTMYWYPVVISLMMLVLFGGSLLSEQSLIERLARLQHPNLPSQAIIYTRKVTQIWCLFFIVNISITVSFILLEKFDYWAIYTGVISYILIGLLMVGEWLVRQRVMKKV</sequence>
<feature type="transmembrane region" description="Helical" evidence="1">
    <location>
        <begin position="80"/>
        <end position="100"/>
    </location>
</feature>
<protein>
    <recommendedName>
        <fullName evidence="4">DNA gyrase subunit B</fullName>
    </recommendedName>
</protein>